<name>A0A9Q0Y8P1_HOLLE</name>
<accession>A0A9Q0Y8P1</accession>
<comment type="caution">
    <text evidence="2">The sequence shown here is derived from an EMBL/GenBank/DDBJ whole genome shotgun (WGS) entry which is preliminary data.</text>
</comment>
<feature type="transmembrane region" description="Helical" evidence="1">
    <location>
        <begin position="39"/>
        <end position="60"/>
    </location>
</feature>
<dbReference type="EMBL" id="JAIZAY010001084">
    <property type="protein sequence ID" value="KAJ8017728.1"/>
    <property type="molecule type" value="Genomic_DNA"/>
</dbReference>
<evidence type="ECO:0000256" key="1">
    <source>
        <dbReference type="SAM" id="Phobius"/>
    </source>
</evidence>
<reference evidence="2" key="1">
    <citation type="submission" date="2021-10" db="EMBL/GenBank/DDBJ databases">
        <title>Tropical sea cucumber genome reveals ecological adaptation and Cuvierian tubules defense mechanism.</title>
        <authorList>
            <person name="Chen T."/>
        </authorList>
    </citation>
    <scope>NUCLEOTIDE SEQUENCE</scope>
    <source>
        <strain evidence="2">Nanhai2018</strain>
        <tissue evidence="2">Muscle</tissue>
    </source>
</reference>
<gene>
    <name evidence="2" type="ORF">HOLleu_44657</name>
</gene>
<evidence type="ECO:0000313" key="2">
    <source>
        <dbReference type="EMBL" id="KAJ8017728.1"/>
    </source>
</evidence>
<sequence>MAEDNANIMSSKVTSLNISNDSCEDSTLRPTVTDKSSPVVFVVAAIALFAVVVIIIIFYFSCKQQKQKRMSTGEFLLRL</sequence>
<organism evidence="2 3">
    <name type="scientific">Holothuria leucospilota</name>
    <name type="common">Black long sea cucumber</name>
    <name type="synonym">Mertensiothuria leucospilota</name>
    <dbReference type="NCBI Taxonomy" id="206669"/>
    <lineage>
        <taxon>Eukaryota</taxon>
        <taxon>Metazoa</taxon>
        <taxon>Echinodermata</taxon>
        <taxon>Eleutherozoa</taxon>
        <taxon>Echinozoa</taxon>
        <taxon>Holothuroidea</taxon>
        <taxon>Aspidochirotacea</taxon>
        <taxon>Aspidochirotida</taxon>
        <taxon>Holothuriidae</taxon>
        <taxon>Holothuria</taxon>
    </lineage>
</organism>
<keyword evidence="1" id="KW-0472">Membrane</keyword>
<protein>
    <submittedName>
        <fullName evidence="2">Uncharacterized protein</fullName>
    </submittedName>
</protein>
<dbReference type="Proteomes" id="UP001152320">
    <property type="component" value="Unassembled WGS sequence"/>
</dbReference>
<keyword evidence="1" id="KW-1133">Transmembrane helix</keyword>
<keyword evidence="3" id="KW-1185">Reference proteome</keyword>
<proteinExistence type="predicted"/>
<dbReference type="AlphaFoldDB" id="A0A9Q0Y8P1"/>
<evidence type="ECO:0000313" key="3">
    <source>
        <dbReference type="Proteomes" id="UP001152320"/>
    </source>
</evidence>
<keyword evidence="1" id="KW-0812">Transmembrane</keyword>